<organism evidence="1 2">
    <name type="scientific">Oleiphilus messinensis</name>
    <dbReference type="NCBI Taxonomy" id="141451"/>
    <lineage>
        <taxon>Bacteria</taxon>
        <taxon>Pseudomonadati</taxon>
        <taxon>Pseudomonadota</taxon>
        <taxon>Gammaproteobacteria</taxon>
        <taxon>Oceanospirillales</taxon>
        <taxon>Oleiphilaceae</taxon>
        <taxon>Oleiphilus</taxon>
    </lineage>
</organism>
<dbReference type="SUPFAM" id="SSF111331">
    <property type="entry name" value="NAD kinase/diacylglycerol kinase-like"/>
    <property type="match status" value="1"/>
</dbReference>
<dbReference type="AlphaFoldDB" id="A0A1Y0I769"/>
<evidence type="ECO:0000313" key="2">
    <source>
        <dbReference type="Proteomes" id="UP000196027"/>
    </source>
</evidence>
<reference evidence="1 2" key="1">
    <citation type="submission" date="2017-05" db="EMBL/GenBank/DDBJ databases">
        <title>Genomic insights into alkan degradation activity of Oleiphilus messinensis.</title>
        <authorList>
            <person name="Kozyavkin S.A."/>
            <person name="Slesarev A.I."/>
            <person name="Golyshin P.N."/>
            <person name="Korzhenkov A."/>
            <person name="Golyshina O.N."/>
            <person name="Toshchakov S.V."/>
        </authorList>
    </citation>
    <scope>NUCLEOTIDE SEQUENCE [LARGE SCALE GENOMIC DNA]</scope>
    <source>
        <strain evidence="1 2">ME102</strain>
    </source>
</reference>
<proteinExistence type="predicted"/>
<protein>
    <submittedName>
        <fullName evidence="1">ATP-NAD/AcoX kinase</fullName>
    </submittedName>
</protein>
<dbReference type="Proteomes" id="UP000196027">
    <property type="component" value="Chromosome"/>
</dbReference>
<gene>
    <name evidence="1" type="ORF">OLMES_2275</name>
</gene>
<dbReference type="GO" id="GO:0003951">
    <property type="term" value="F:NAD+ kinase activity"/>
    <property type="evidence" value="ECO:0007669"/>
    <property type="project" value="InterPro"/>
</dbReference>
<dbReference type="KEGG" id="ome:OLMES_2275"/>
<dbReference type="GO" id="GO:0005524">
    <property type="term" value="F:ATP binding"/>
    <property type="evidence" value="ECO:0007669"/>
    <property type="project" value="UniProtKB-ARBA"/>
</dbReference>
<name>A0A1Y0I769_9GAMM</name>
<dbReference type="PIRSF" id="PIRSF016907">
    <property type="entry name" value="Kin_ATP-NAD"/>
    <property type="match status" value="1"/>
</dbReference>
<dbReference type="PANTHER" id="PTHR40697:SF2">
    <property type="entry name" value="ATP-NAD KINASE-RELATED"/>
    <property type="match status" value="1"/>
</dbReference>
<dbReference type="InterPro" id="IPR039065">
    <property type="entry name" value="AcoX-like"/>
</dbReference>
<dbReference type="Pfam" id="PF01513">
    <property type="entry name" value="NAD_kinase"/>
    <property type="match status" value="1"/>
</dbReference>
<keyword evidence="1" id="KW-0418">Kinase</keyword>
<sequence>MAGIGGAAAFKGSDGAAAESAKQLGYRSPSAERCARVMALLAPIYDKIEIITCAGTMGADFCHGLALKMSVVYPIETASHDSDRETSAEDTRQAVKAMLPLKPDLVVFVGGDGTARDVCFIMDENQLVLGVPAGVKMHSGVFALSPDAAARVIQLLVQSELVAVRLADVRDIDEEALRKGQVNSRRYGQMLIPDDIRYLQHVKCGGVESEELVCLDIAAFLDEICEPDVYYIVGAGTTTHAVKTQLAGEGTLLGVDVIKNHKCVARDVNEKQLFELISGQPSRIILTPTGGQGCILGRGNQQLSPRVIREVGLSNLVLVATKAKLQALAGRPLFVDTGDSVLDSTLSGLHSILTGYDDYVAYAIHSPR</sequence>
<keyword evidence="1" id="KW-0808">Transferase</keyword>
<dbReference type="PANTHER" id="PTHR40697">
    <property type="entry name" value="ACETOIN CATABOLISM PROTEIN X"/>
    <property type="match status" value="1"/>
</dbReference>
<dbReference type="InterPro" id="IPR011386">
    <property type="entry name" value="Put_ATP-NAD_kin"/>
</dbReference>
<dbReference type="InterPro" id="IPR016064">
    <property type="entry name" value="NAD/diacylglycerol_kinase_sf"/>
</dbReference>
<dbReference type="InterPro" id="IPR002504">
    <property type="entry name" value="NADK"/>
</dbReference>
<evidence type="ECO:0000313" key="1">
    <source>
        <dbReference type="EMBL" id="ARU56338.1"/>
    </source>
</evidence>
<dbReference type="GO" id="GO:0051287">
    <property type="term" value="F:NAD binding"/>
    <property type="evidence" value="ECO:0007669"/>
    <property type="project" value="UniProtKB-ARBA"/>
</dbReference>
<dbReference type="Pfam" id="PF20143">
    <property type="entry name" value="NAD_kinase_C"/>
    <property type="match status" value="1"/>
</dbReference>
<keyword evidence="2" id="KW-1185">Reference proteome</keyword>
<dbReference type="GO" id="GO:0006741">
    <property type="term" value="P:NADP+ biosynthetic process"/>
    <property type="evidence" value="ECO:0007669"/>
    <property type="project" value="InterPro"/>
</dbReference>
<dbReference type="EMBL" id="CP021425">
    <property type="protein sequence ID" value="ARU56338.1"/>
    <property type="molecule type" value="Genomic_DNA"/>
</dbReference>
<accession>A0A1Y0I769</accession>